<dbReference type="Proteomes" id="UP000278756">
    <property type="component" value="Chromosome 1"/>
</dbReference>
<reference evidence="3" key="1">
    <citation type="journal article" date="2017" name="Biotechnol. Biofuels">
        <title>Evaluation of environmental bacterial communities as a factor affecting the growth of duckweed Lemna minor.</title>
        <authorList>
            <person name="Ishizawa H."/>
            <person name="Kuroda M."/>
            <person name="Morikawa M."/>
            <person name="Ike M."/>
        </authorList>
    </citation>
    <scope>NUCLEOTIDE SEQUENCE [LARGE SCALE GENOMIC DNA]</scope>
    <source>
        <strain evidence="3">M6</strain>
    </source>
</reference>
<evidence type="ECO:0000256" key="1">
    <source>
        <dbReference type="SAM" id="Phobius"/>
    </source>
</evidence>
<gene>
    <name evidence="2" type="ORF">EM6_0477</name>
</gene>
<dbReference type="RefSeq" id="WP_126420024.1">
    <property type="nucleotide sequence ID" value="NZ_AP018827.1"/>
</dbReference>
<keyword evidence="1" id="KW-0472">Membrane</keyword>
<evidence type="ECO:0000313" key="3">
    <source>
        <dbReference type="Proteomes" id="UP000278756"/>
    </source>
</evidence>
<keyword evidence="1" id="KW-0812">Transmembrane</keyword>
<accession>A0A3G9FXY3</accession>
<name>A0A3G9FXY3_9CAUL</name>
<sequence length="125" mass="13652">MADNVISLFPYRNRLGLTPGHDCTVERAADLAPHEQAEFTLMNAACHAKDPEFRDLLMKKADDAALPKPKPEPSDLQGYYLPFNDRPATTLAEDLFALFLFAMAFLSAAMAIGDLLSRIAAAVAL</sequence>
<evidence type="ECO:0000313" key="2">
    <source>
        <dbReference type="EMBL" id="BBF79900.1"/>
    </source>
</evidence>
<proteinExistence type="predicted"/>
<protein>
    <submittedName>
        <fullName evidence="2">Uncharacterized protein</fullName>
    </submittedName>
</protein>
<dbReference type="AlphaFoldDB" id="A0A3G9FXY3"/>
<reference evidence="3" key="2">
    <citation type="journal article" date="2017" name="Plant Physiol. Biochem.">
        <title>Differential oxidative and antioxidative response of duckweed Lemna minor toward plant growth promoting/inhibiting bacteria.</title>
        <authorList>
            <person name="Ishizawa H."/>
            <person name="Kuroda M."/>
            <person name="Morikawa M."/>
            <person name="Ike M."/>
        </authorList>
    </citation>
    <scope>NUCLEOTIDE SEQUENCE [LARGE SCALE GENOMIC DNA]</scope>
    <source>
        <strain evidence="3">M6</strain>
    </source>
</reference>
<keyword evidence="1" id="KW-1133">Transmembrane helix</keyword>
<feature type="transmembrane region" description="Helical" evidence="1">
    <location>
        <begin position="95"/>
        <end position="116"/>
    </location>
</feature>
<organism evidence="2 3">
    <name type="scientific">Asticcacaulis excentricus</name>
    <dbReference type="NCBI Taxonomy" id="78587"/>
    <lineage>
        <taxon>Bacteria</taxon>
        <taxon>Pseudomonadati</taxon>
        <taxon>Pseudomonadota</taxon>
        <taxon>Alphaproteobacteria</taxon>
        <taxon>Caulobacterales</taxon>
        <taxon>Caulobacteraceae</taxon>
        <taxon>Asticcacaulis</taxon>
    </lineage>
</organism>
<dbReference type="EMBL" id="AP018827">
    <property type="protein sequence ID" value="BBF79900.1"/>
    <property type="molecule type" value="Genomic_DNA"/>
</dbReference>